<evidence type="ECO:0000313" key="9">
    <source>
        <dbReference type="Proteomes" id="UP000321525"/>
    </source>
</evidence>
<dbReference type="OrthoDB" id="9787779at2"/>
<dbReference type="PANTHER" id="PTHR46056">
    <property type="entry name" value="LONG-CHAIN-ALCOHOL OXIDASE"/>
    <property type="match status" value="1"/>
</dbReference>
<organism evidence="8 10">
    <name type="scientific">Colwellia hornerae</name>
    <dbReference type="NCBI Taxonomy" id="89402"/>
    <lineage>
        <taxon>Bacteria</taxon>
        <taxon>Pseudomonadati</taxon>
        <taxon>Pseudomonadota</taxon>
        <taxon>Gammaproteobacteria</taxon>
        <taxon>Alteromonadales</taxon>
        <taxon>Colwelliaceae</taxon>
        <taxon>Colwellia</taxon>
    </lineage>
</organism>
<dbReference type="SUPFAM" id="SSF51905">
    <property type="entry name" value="FAD/NAD(P)-binding domain"/>
    <property type="match status" value="1"/>
</dbReference>
<dbReference type="InterPro" id="IPR036188">
    <property type="entry name" value="FAD/NAD-bd_sf"/>
</dbReference>
<keyword evidence="9" id="KW-1185">Reference proteome</keyword>
<dbReference type="GO" id="GO:0016614">
    <property type="term" value="F:oxidoreductase activity, acting on CH-OH group of donors"/>
    <property type="evidence" value="ECO:0007669"/>
    <property type="project" value="InterPro"/>
</dbReference>
<comment type="similarity">
    <text evidence="1">Belongs to the GMC oxidoreductase family.</text>
</comment>
<evidence type="ECO:0000256" key="1">
    <source>
        <dbReference type="ARBA" id="ARBA00010790"/>
    </source>
</evidence>
<dbReference type="PANTHER" id="PTHR46056:SF12">
    <property type="entry name" value="LONG-CHAIN-ALCOHOL OXIDASE"/>
    <property type="match status" value="1"/>
</dbReference>
<proteinExistence type="inferred from homology"/>
<evidence type="ECO:0000256" key="3">
    <source>
        <dbReference type="ARBA" id="ARBA00022827"/>
    </source>
</evidence>
<protein>
    <submittedName>
        <fullName evidence="8">GMC family oxidoreductase</fullName>
    </submittedName>
</protein>
<dbReference type="EMBL" id="VOLQ01000024">
    <property type="protein sequence ID" value="TWX65396.1"/>
    <property type="molecule type" value="Genomic_DNA"/>
</dbReference>
<evidence type="ECO:0000256" key="4">
    <source>
        <dbReference type="ARBA" id="ARBA00023002"/>
    </source>
</evidence>
<keyword evidence="4" id="KW-0560">Oxidoreductase</keyword>
<dbReference type="InterPro" id="IPR007867">
    <property type="entry name" value="GMC_OxRtase_C"/>
</dbReference>
<accession>A0A5C6Q8Y0</accession>
<dbReference type="AlphaFoldDB" id="A0A5C6Q8Y0"/>
<dbReference type="Gene3D" id="3.50.50.60">
    <property type="entry name" value="FAD/NAD(P)-binding domain"/>
    <property type="match status" value="2"/>
</dbReference>
<evidence type="ECO:0000313" key="10">
    <source>
        <dbReference type="Proteomes" id="UP000321917"/>
    </source>
</evidence>
<evidence type="ECO:0000259" key="6">
    <source>
        <dbReference type="Pfam" id="PF05199"/>
    </source>
</evidence>
<reference evidence="8 10" key="1">
    <citation type="submission" date="2019-07" db="EMBL/GenBank/DDBJ databases">
        <title>Genomes of sea-ice associated Colwellia species.</title>
        <authorList>
            <person name="Bowman J.P."/>
        </authorList>
    </citation>
    <scope>NUCLEOTIDE SEQUENCE [LARGE SCALE GENOMIC DNA]</scope>
    <source>
        <strain evidence="7 9">ACAM 607</strain>
        <strain evidence="8 10">IC036</strain>
    </source>
</reference>
<sequence>MSDPYSANKAITKQTVNANQLDTNIISADVIIIGTGAGGGTSAEILAQAGLKVLMIEEGPLKSTRDFKMDERTAYADLYQENAGRATKDGGIGILQGRCVGGTTVINWTSSFRTPSPTLDYWQKTFQVKGCSTSDMVPWFEKMEKRLNVTPWQGGANENNSVLKEGCEKLNIPWKVIPRNVRGCWNLGYCGMGCPTNAKQSMLVTTIPDALEHGATLLYQARVERLIIENKKITAVECFALDENKKKTAKKIIAKAPYIILAGGAINGPALMLRSKAPDPNNRIGKRTFLHPTVFSFAQFDKEISPFYGAPQTIYSDHYQWQNGATGPLSYKLEVPPLHPAMSSIMLMGHGTKHVADMAKLNNTHAMLALLRDGFDADSEGANITLSDDGSPIVDYPMNDYLFDGVKRAYLSMAEVQFAAGAKRVRPAHQHGQWFESFESFKAGFNQLEHEVSNNLIGSAHVMGGLAMGENKALCLVDSDCKYHYLDNLWVFDGSVFPTSIGTNPQLSIYGLVCKQATKLAKKLSK</sequence>
<dbReference type="Pfam" id="PF00732">
    <property type="entry name" value="GMC_oxred_N"/>
    <property type="match status" value="1"/>
</dbReference>
<gene>
    <name evidence="7" type="ORF">ESZ26_14930</name>
    <name evidence="8" type="ORF">ESZ27_12495</name>
</gene>
<dbReference type="Proteomes" id="UP000321917">
    <property type="component" value="Unassembled WGS sequence"/>
</dbReference>
<feature type="domain" description="Glucose-methanol-choline oxidoreductase N-terminal" evidence="5">
    <location>
        <begin position="75"/>
        <end position="292"/>
    </location>
</feature>
<dbReference type="InterPro" id="IPR000172">
    <property type="entry name" value="GMC_OxRdtase_N"/>
</dbReference>
<evidence type="ECO:0000313" key="8">
    <source>
        <dbReference type="EMBL" id="TWX65396.1"/>
    </source>
</evidence>
<evidence type="ECO:0000256" key="2">
    <source>
        <dbReference type="ARBA" id="ARBA00022630"/>
    </source>
</evidence>
<dbReference type="EMBL" id="VOLR01000023">
    <property type="protein sequence ID" value="TWX56422.1"/>
    <property type="molecule type" value="Genomic_DNA"/>
</dbReference>
<dbReference type="GO" id="GO:0050660">
    <property type="term" value="F:flavin adenine dinucleotide binding"/>
    <property type="evidence" value="ECO:0007669"/>
    <property type="project" value="InterPro"/>
</dbReference>
<evidence type="ECO:0000259" key="5">
    <source>
        <dbReference type="Pfam" id="PF00732"/>
    </source>
</evidence>
<feature type="domain" description="Glucose-methanol-choline oxidoreductase C-terminal" evidence="6">
    <location>
        <begin position="384"/>
        <end position="512"/>
    </location>
</feature>
<dbReference type="Pfam" id="PF05199">
    <property type="entry name" value="GMC_oxred_C"/>
    <property type="match status" value="1"/>
</dbReference>
<keyword evidence="2" id="KW-0285">Flavoprotein</keyword>
<comment type="caution">
    <text evidence="8">The sequence shown here is derived from an EMBL/GenBank/DDBJ whole genome shotgun (WGS) entry which is preliminary data.</text>
</comment>
<name>A0A5C6Q8Y0_9GAMM</name>
<evidence type="ECO:0000313" key="7">
    <source>
        <dbReference type="EMBL" id="TWX56422.1"/>
    </source>
</evidence>
<keyword evidence="3" id="KW-0274">FAD</keyword>
<dbReference type="Proteomes" id="UP000321525">
    <property type="component" value="Unassembled WGS sequence"/>
</dbReference>